<feature type="compositionally biased region" description="Basic and acidic residues" evidence="1">
    <location>
        <begin position="37"/>
        <end position="47"/>
    </location>
</feature>
<dbReference type="Proteomes" id="UP001199106">
    <property type="component" value="Unassembled WGS sequence"/>
</dbReference>
<proteinExistence type="predicted"/>
<feature type="compositionally biased region" description="Basic and acidic residues" evidence="1">
    <location>
        <begin position="86"/>
        <end position="98"/>
    </location>
</feature>
<reference evidence="2" key="1">
    <citation type="submission" date="2021-07" db="EMBL/GenBank/DDBJ databases">
        <title>Genome Resource of American Ginseng Black Spot Pathogen Alternaria panax.</title>
        <authorList>
            <person name="Qiu C."/>
            <person name="Wang W."/>
            <person name="Liu Z."/>
        </authorList>
    </citation>
    <scope>NUCLEOTIDE SEQUENCE</scope>
    <source>
        <strain evidence="2">BNCC115425</strain>
    </source>
</reference>
<evidence type="ECO:0000313" key="2">
    <source>
        <dbReference type="EMBL" id="KAG9187819.1"/>
    </source>
</evidence>
<keyword evidence="3" id="KW-1185">Reference proteome</keyword>
<accession>A0AAD4FHS9</accession>
<gene>
    <name evidence="2" type="ORF">G6011_05690</name>
</gene>
<feature type="compositionally biased region" description="Basic and acidic residues" evidence="1">
    <location>
        <begin position="480"/>
        <end position="491"/>
    </location>
</feature>
<name>A0AAD4FHS9_9PLEO</name>
<evidence type="ECO:0000256" key="1">
    <source>
        <dbReference type="SAM" id="MobiDB-lite"/>
    </source>
</evidence>
<organism evidence="2 3">
    <name type="scientific">Alternaria panax</name>
    <dbReference type="NCBI Taxonomy" id="48097"/>
    <lineage>
        <taxon>Eukaryota</taxon>
        <taxon>Fungi</taxon>
        <taxon>Dikarya</taxon>
        <taxon>Ascomycota</taxon>
        <taxon>Pezizomycotina</taxon>
        <taxon>Dothideomycetes</taxon>
        <taxon>Pleosporomycetidae</taxon>
        <taxon>Pleosporales</taxon>
        <taxon>Pleosporineae</taxon>
        <taxon>Pleosporaceae</taxon>
        <taxon>Alternaria</taxon>
        <taxon>Alternaria sect. Panax</taxon>
    </lineage>
</organism>
<feature type="compositionally biased region" description="Polar residues" evidence="1">
    <location>
        <begin position="1"/>
        <end position="11"/>
    </location>
</feature>
<evidence type="ECO:0000313" key="3">
    <source>
        <dbReference type="Proteomes" id="UP001199106"/>
    </source>
</evidence>
<feature type="region of interest" description="Disordered" evidence="1">
    <location>
        <begin position="1"/>
        <end position="63"/>
    </location>
</feature>
<comment type="caution">
    <text evidence="2">The sequence shown here is derived from an EMBL/GenBank/DDBJ whole genome shotgun (WGS) entry which is preliminary data.</text>
</comment>
<feature type="compositionally biased region" description="Acidic residues" evidence="1">
    <location>
        <begin position="492"/>
        <end position="501"/>
    </location>
</feature>
<feature type="region of interest" description="Disordered" evidence="1">
    <location>
        <begin position="471"/>
        <end position="501"/>
    </location>
</feature>
<sequence>MSSPHASNSPARSEKSDLHIDVRDALANLPALPVEGLGEHDKVDHPSRHAPNSPARSDNSLPYTGVRDAFADLAEIPVNNSGQHNDAGHHEQADGHDSHSIVRDAFATLLPLPDNDFEYDAFSHMDFGHNDSTGNHNMAEYIPGDFEQALQLALGPTQPHKELSAPTINEFTAQPNDEPQVPGDGDSDDGEDPEHVAACILSGALSPGQQAGAISRISEHNMDRMYQDLMRSHGFRPVSFPAPTAAPVDHVVAMPSAMLAVTPSVIPAAGPTTVLSGALLDENNYAPIAWEPQPAVDPNAPPPPRPLYPAYTGRFQSGPAARAYRKRNRIAPKSHASDVERVKRHGRMYWVRRIYESMIDISNVSDSANSIHRTRFMVEQAFNPLDLEATAHHVFDEALAVHERGWVRPVIYHKKVVRGKLTDVSEKCLERRLARICLCLQQKKATVDDAVRGGVTLALLCDNPEARGFTKLSNNAGNAKRGERLRAAKEAEAEDSEEEQP</sequence>
<feature type="region of interest" description="Disordered" evidence="1">
    <location>
        <begin position="78"/>
        <end position="98"/>
    </location>
</feature>
<dbReference type="EMBL" id="JAANER010000007">
    <property type="protein sequence ID" value="KAG9187819.1"/>
    <property type="molecule type" value="Genomic_DNA"/>
</dbReference>
<dbReference type="AlphaFoldDB" id="A0AAD4FHS9"/>
<feature type="compositionally biased region" description="Basic and acidic residues" evidence="1">
    <location>
        <begin position="12"/>
        <end position="24"/>
    </location>
</feature>
<feature type="region of interest" description="Disordered" evidence="1">
    <location>
        <begin position="171"/>
        <end position="193"/>
    </location>
</feature>
<protein>
    <submittedName>
        <fullName evidence="2">Uncharacterized protein</fullName>
    </submittedName>
</protein>